<evidence type="ECO:0000256" key="1">
    <source>
        <dbReference type="SAM" id="Phobius"/>
    </source>
</evidence>
<accession>A0A511FE13</accession>
<feature type="transmembrane region" description="Helical" evidence="1">
    <location>
        <begin position="31"/>
        <end position="52"/>
    </location>
</feature>
<organism evidence="2 4">
    <name type="scientific">Cellulomonas hominis</name>
    <dbReference type="NCBI Taxonomy" id="156981"/>
    <lineage>
        <taxon>Bacteria</taxon>
        <taxon>Bacillati</taxon>
        <taxon>Actinomycetota</taxon>
        <taxon>Actinomycetes</taxon>
        <taxon>Micrococcales</taxon>
        <taxon>Cellulomonadaceae</taxon>
        <taxon>Cellulomonas</taxon>
    </lineage>
</organism>
<comment type="caution">
    <text evidence="2">The sequence shown here is derived from an EMBL/GenBank/DDBJ whole genome shotgun (WGS) entry which is preliminary data.</text>
</comment>
<evidence type="ECO:0000313" key="5">
    <source>
        <dbReference type="Proteomes" id="UP000564629"/>
    </source>
</evidence>
<dbReference type="Proteomes" id="UP000321723">
    <property type="component" value="Unassembled WGS sequence"/>
</dbReference>
<reference evidence="2 4" key="1">
    <citation type="submission" date="2019-07" db="EMBL/GenBank/DDBJ databases">
        <title>Whole genome shotgun sequence of Cellulomonas hominis NBRC 16055.</title>
        <authorList>
            <person name="Hosoyama A."/>
            <person name="Uohara A."/>
            <person name="Ohji S."/>
            <person name="Ichikawa N."/>
        </authorList>
    </citation>
    <scope>NUCLEOTIDE SEQUENCE [LARGE SCALE GENOMIC DNA]</scope>
    <source>
        <strain evidence="2 4">NBRC 16055</strain>
    </source>
</reference>
<evidence type="ECO:0000313" key="2">
    <source>
        <dbReference type="EMBL" id="GEL47443.1"/>
    </source>
</evidence>
<keyword evidence="1" id="KW-0812">Transmembrane</keyword>
<sequence>MSHEFPSYHRDWALPAAEPREPAASRPGVKVAVRAVALVALVSVGVVFVLAVTR</sequence>
<proteinExistence type="predicted"/>
<evidence type="ECO:0000313" key="4">
    <source>
        <dbReference type="Proteomes" id="UP000321723"/>
    </source>
</evidence>
<reference evidence="3 5" key="2">
    <citation type="submission" date="2020-08" db="EMBL/GenBank/DDBJ databases">
        <title>Sequencing the genomes of 1000 actinobacteria strains.</title>
        <authorList>
            <person name="Klenk H.-P."/>
        </authorList>
    </citation>
    <scope>NUCLEOTIDE SEQUENCE [LARGE SCALE GENOMIC DNA]</scope>
    <source>
        <strain evidence="3 5">DSM 9581</strain>
    </source>
</reference>
<dbReference type="RefSeq" id="WP_183834878.1">
    <property type="nucleotide sequence ID" value="NZ_BJVQ01000037.1"/>
</dbReference>
<dbReference type="AlphaFoldDB" id="A0A511FE13"/>
<dbReference type="EMBL" id="BJVQ01000037">
    <property type="protein sequence ID" value="GEL47443.1"/>
    <property type="molecule type" value="Genomic_DNA"/>
</dbReference>
<keyword evidence="1" id="KW-0472">Membrane</keyword>
<gene>
    <name evidence="2" type="ORF">CHO01_25590</name>
    <name evidence="3" type="ORF">HNR08_001262</name>
</gene>
<protein>
    <submittedName>
        <fullName evidence="2">Uncharacterized protein</fullName>
    </submittedName>
</protein>
<dbReference type="EMBL" id="JACHDN010000001">
    <property type="protein sequence ID" value="MBB5472526.1"/>
    <property type="molecule type" value="Genomic_DNA"/>
</dbReference>
<evidence type="ECO:0000313" key="3">
    <source>
        <dbReference type="EMBL" id="MBB5472526.1"/>
    </source>
</evidence>
<dbReference type="Proteomes" id="UP000564629">
    <property type="component" value="Unassembled WGS sequence"/>
</dbReference>
<name>A0A511FE13_9CELL</name>
<keyword evidence="4" id="KW-1185">Reference proteome</keyword>
<keyword evidence="1" id="KW-1133">Transmembrane helix</keyword>